<organism evidence="4 5">
    <name type="scientific">Tetrahymena thermophila (strain SB210)</name>
    <dbReference type="NCBI Taxonomy" id="312017"/>
    <lineage>
        <taxon>Eukaryota</taxon>
        <taxon>Sar</taxon>
        <taxon>Alveolata</taxon>
        <taxon>Ciliophora</taxon>
        <taxon>Intramacronucleata</taxon>
        <taxon>Oligohymenophorea</taxon>
        <taxon>Hymenostomatida</taxon>
        <taxon>Tetrahymenina</taxon>
        <taxon>Tetrahymenidae</taxon>
        <taxon>Tetrahymena</taxon>
    </lineage>
</organism>
<dbReference type="GO" id="GO:0000302">
    <property type="term" value="P:response to reactive oxygen species"/>
    <property type="evidence" value="ECO:0007669"/>
    <property type="project" value="TreeGrafter"/>
</dbReference>
<dbReference type="PANTHER" id="PTHR10612:SF34">
    <property type="entry name" value="APOLIPOPROTEIN D"/>
    <property type="match status" value="1"/>
</dbReference>
<protein>
    <submittedName>
        <fullName evidence="4">Lipocalin/cytosolic fatty-acid-binding family protein</fullName>
    </submittedName>
</protein>
<dbReference type="InterPro" id="IPR022272">
    <property type="entry name" value="Lipocalin_CS"/>
</dbReference>
<reference evidence="5" key="1">
    <citation type="journal article" date="2006" name="PLoS Biol.">
        <title>Macronuclear genome sequence of the ciliate Tetrahymena thermophila, a model eukaryote.</title>
        <authorList>
            <person name="Eisen J.A."/>
            <person name="Coyne R.S."/>
            <person name="Wu M."/>
            <person name="Wu D."/>
            <person name="Thiagarajan M."/>
            <person name="Wortman J.R."/>
            <person name="Badger J.H."/>
            <person name="Ren Q."/>
            <person name="Amedeo P."/>
            <person name="Jones K.M."/>
            <person name="Tallon L.J."/>
            <person name="Delcher A.L."/>
            <person name="Salzberg S.L."/>
            <person name="Silva J.C."/>
            <person name="Haas B.J."/>
            <person name="Majoros W.H."/>
            <person name="Farzad M."/>
            <person name="Carlton J.M."/>
            <person name="Smith R.K. Jr."/>
            <person name="Garg J."/>
            <person name="Pearlman R.E."/>
            <person name="Karrer K.M."/>
            <person name="Sun L."/>
            <person name="Manning G."/>
            <person name="Elde N.C."/>
            <person name="Turkewitz A.P."/>
            <person name="Asai D.J."/>
            <person name="Wilkes D.E."/>
            <person name="Wang Y."/>
            <person name="Cai H."/>
            <person name="Collins K."/>
            <person name="Stewart B.A."/>
            <person name="Lee S.R."/>
            <person name="Wilamowska K."/>
            <person name="Weinberg Z."/>
            <person name="Ruzzo W.L."/>
            <person name="Wloga D."/>
            <person name="Gaertig J."/>
            <person name="Frankel J."/>
            <person name="Tsao C.-C."/>
            <person name="Gorovsky M.A."/>
            <person name="Keeling P.J."/>
            <person name="Waller R.F."/>
            <person name="Patron N.J."/>
            <person name="Cherry J.M."/>
            <person name="Stover N.A."/>
            <person name="Krieger C.J."/>
            <person name="del Toro C."/>
            <person name="Ryder H.F."/>
            <person name="Williamson S.C."/>
            <person name="Barbeau R.A."/>
            <person name="Hamilton E.P."/>
            <person name="Orias E."/>
        </authorList>
    </citation>
    <scope>NUCLEOTIDE SEQUENCE [LARGE SCALE GENOMIC DNA]</scope>
    <source>
        <strain evidence="5">SB210</strain>
    </source>
</reference>
<feature type="chain" id="PRO_5013436762" evidence="2">
    <location>
        <begin position="18"/>
        <end position="187"/>
    </location>
</feature>
<dbReference type="RefSeq" id="XP_001011137.1">
    <property type="nucleotide sequence ID" value="XM_001011137.3"/>
</dbReference>
<evidence type="ECO:0000313" key="4">
    <source>
        <dbReference type="EMBL" id="EAR90892.1"/>
    </source>
</evidence>
<dbReference type="PROSITE" id="PS00213">
    <property type="entry name" value="LIPOCALIN"/>
    <property type="match status" value="1"/>
</dbReference>
<dbReference type="InterPro" id="IPR047202">
    <property type="entry name" value="Lipocalin_Blc-like_dom"/>
</dbReference>
<keyword evidence="5" id="KW-1185">Reference proteome</keyword>
<dbReference type="CDD" id="cd19438">
    <property type="entry name" value="lipocalin_Blc-like"/>
    <property type="match status" value="1"/>
</dbReference>
<dbReference type="OrthoDB" id="407799at2759"/>
<sequence>MSKILIVLLACLACTLAVDGNKGACQTGKYTDVNVDWNRYLGRWYNVAVSKSFRYSDITDKCTLANYSLNDDGTIKVDNQAIKSNGNLNKALGTATIVAPGHLKVKFSVFQPVGGNYEIVYIDDDYSIVTVVGCNGLGFLGYSDVWVLARDYKVSQEKINFALQAAQNLGFDISDVNLAGISACDSF</sequence>
<dbReference type="Proteomes" id="UP000009168">
    <property type="component" value="Unassembled WGS sequence"/>
</dbReference>
<proteinExistence type="inferred from homology"/>
<dbReference type="AlphaFoldDB" id="I7M0T2"/>
<feature type="signal peptide" evidence="2">
    <location>
        <begin position="1"/>
        <end position="17"/>
    </location>
</feature>
<dbReference type="InterPro" id="IPR022271">
    <property type="entry name" value="Lipocalin_ApoD"/>
</dbReference>
<dbReference type="InterPro" id="IPR012674">
    <property type="entry name" value="Calycin"/>
</dbReference>
<evidence type="ECO:0000259" key="3">
    <source>
        <dbReference type="Pfam" id="PF08212"/>
    </source>
</evidence>
<dbReference type="SUPFAM" id="SSF50814">
    <property type="entry name" value="Lipocalins"/>
    <property type="match status" value="1"/>
</dbReference>
<dbReference type="InParanoid" id="I7M0T2"/>
<dbReference type="OMA" id="CYNTEND"/>
<evidence type="ECO:0000313" key="5">
    <source>
        <dbReference type="Proteomes" id="UP000009168"/>
    </source>
</evidence>
<dbReference type="GO" id="GO:0006629">
    <property type="term" value="P:lipid metabolic process"/>
    <property type="evidence" value="ECO:0007669"/>
    <property type="project" value="TreeGrafter"/>
</dbReference>
<dbReference type="eggNOG" id="KOG4824">
    <property type="taxonomic scope" value="Eukaryota"/>
</dbReference>
<dbReference type="HOGENOM" id="CLU_068449_3_1_1"/>
<dbReference type="GO" id="GO:0005737">
    <property type="term" value="C:cytoplasm"/>
    <property type="evidence" value="ECO:0007669"/>
    <property type="project" value="TreeGrafter"/>
</dbReference>
<name>I7M0T2_TETTS</name>
<dbReference type="KEGG" id="tet:TTHERM_00144970"/>
<dbReference type="GeneID" id="7827765"/>
<accession>I7M0T2</accession>
<dbReference type="PANTHER" id="PTHR10612">
    <property type="entry name" value="APOLIPOPROTEIN D"/>
    <property type="match status" value="1"/>
</dbReference>
<dbReference type="Pfam" id="PF08212">
    <property type="entry name" value="Lipocalin_2"/>
    <property type="match status" value="1"/>
</dbReference>
<comment type="similarity">
    <text evidence="1 2">Belongs to the calycin superfamily. Lipocalin family.</text>
</comment>
<dbReference type="EMBL" id="GG662793">
    <property type="protein sequence ID" value="EAR90892.1"/>
    <property type="molecule type" value="Genomic_DNA"/>
</dbReference>
<keyword evidence="2" id="KW-0732">Signal</keyword>
<dbReference type="PIRSF" id="PIRSF036893">
    <property type="entry name" value="Lipocalin_ApoD"/>
    <property type="match status" value="1"/>
</dbReference>
<feature type="domain" description="Lipocalin/cytosolic fatty-acid binding" evidence="3">
    <location>
        <begin position="35"/>
        <end position="176"/>
    </location>
</feature>
<dbReference type="Gene3D" id="2.40.128.20">
    <property type="match status" value="1"/>
</dbReference>
<dbReference type="InterPro" id="IPR000566">
    <property type="entry name" value="Lipocln_cytosolic_FA-bd_dom"/>
</dbReference>
<gene>
    <name evidence="4" type="ORF">TTHERM_00144970</name>
</gene>
<evidence type="ECO:0000256" key="1">
    <source>
        <dbReference type="ARBA" id="ARBA00006889"/>
    </source>
</evidence>
<evidence type="ECO:0000256" key="2">
    <source>
        <dbReference type="PIRNR" id="PIRNR036893"/>
    </source>
</evidence>